<dbReference type="EMBL" id="CCSB01000001">
    <property type="protein sequence ID" value="CDZ76647.1"/>
    <property type="molecule type" value="Genomic_DNA"/>
</dbReference>
<name>A0A078KUG8_9GAMM</name>
<gene>
    <name evidence="1" type="ORF">BN59_00921</name>
</gene>
<accession>A0A078KUG8</accession>
<dbReference type="STRING" id="1034943.BN59_00921"/>
<dbReference type="Proteomes" id="UP000044071">
    <property type="component" value="Unassembled WGS sequence"/>
</dbReference>
<reference evidence="1 2" key="1">
    <citation type="submission" date="2014-06" db="EMBL/GenBank/DDBJ databases">
        <authorList>
            <person name="Urmite Genomes Urmite Genomes"/>
        </authorList>
    </citation>
    <scope>NUCLEOTIDE SEQUENCE [LARGE SCALE GENOMIC DNA]</scope>
</reference>
<proteinExistence type="predicted"/>
<protein>
    <submittedName>
        <fullName evidence="1">Uncharacterized protein</fullName>
    </submittedName>
</protein>
<evidence type="ECO:0000313" key="1">
    <source>
        <dbReference type="EMBL" id="CDZ76647.1"/>
    </source>
</evidence>
<organism evidence="1 2">
    <name type="scientific">Legionella massiliensis</name>
    <dbReference type="NCBI Taxonomy" id="1034943"/>
    <lineage>
        <taxon>Bacteria</taxon>
        <taxon>Pseudomonadati</taxon>
        <taxon>Pseudomonadota</taxon>
        <taxon>Gammaproteobacteria</taxon>
        <taxon>Legionellales</taxon>
        <taxon>Legionellaceae</taxon>
        <taxon>Legionella</taxon>
    </lineage>
</organism>
<sequence length="31" mass="3406">MLEVDRAASIIQKIFDRAEILGMSSSKKPNG</sequence>
<dbReference type="AlphaFoldDB" id="A0A078KUG8"/>
<keyword evidence="2" id="KW-1185">Reference proteome</keyword>
<evidence type="ECO:0000313" key="2">
    <source>
        <dbReference type="Proteomes" id="UP000044071"/>
    </source>
</evidence>